<dbReference type="KEGG" id="aqt:FN924_03665"/>
<evidence type="ECO:0000313" key="1">
    <source>
        <dbReference type="EMBL" id="QDP39365.1"/>
    </source>
</evidence>
<keyword evidence="2" id="KW-1185">Reference proteome</keyword>
<gene>
    <name evidence="1" type="ORF">FN924_03665</name>
</gene>
<evidence type="ECO:0000313" key="2">
    <source>
        <dbReference type="Proteomes" id="UP000315215"/>
    </source>
</evidence>
<dbReference type="AlphaFoldDB" id="A0A516KD79"/>
<accession>A0A516KD79</accession>
<dbReference type="OrthoDB" id="9848791at2"/>
<reference evidence="1 2" key="1">
    <citation type="submission" date="2019-07" db="EMBL/GenBank/DDBJ databases">
        <authorList>
            <person name="Li J."/>
        </authorList>
    </citation>
    <scope>NUCLEOTIDE SEQUENCE [LARGE SCALE GENOMIC DNA]</scope>
    <source>
        <strain evidence="1 2">TKL69</strain>
    </source>
</reference>
<protein>
    <submittedName>
        <fullName evidence="1">Uncharacterized protein</fullName>
    </submittedName>
</protein>
<dbReference type="Proteomes" id="UP000315215">
    <property type="component" value="Chromosome"/>
</dbReference>
<proteinExistence type="predicted"/>
<sequence>MTNNQKDQMLQIAIADGKALVILSMIKCGNEFDLLVKSINRSMELELISHETSINMEIEGEKHSFKGLFKEYSDTKKQASFVMKHPILFCIDFGDFRYEGMMPKGTRENLRRHNVKEIVFAVSNQVAPSYATKSKKMKKVTISGISNIQI</sequence>
<organism evidence="1 2">
    <name type="scientific">Radiobacillus deserti</name>
    <dbReference type="NCBI Taxonomy" id="2594883"/>
    <lineage>
        <taxon>Bacteria</taxon>
        <taxon>Bacillati</taxon>
        <taxon>Bacillota</taxon>
        <taxon>Bacilli</taxon>
        <taxon>Bacillales</taxon>
        <taxon>Bacillaceae</taxon>
        <taxon>Radiobacillus</taxon>
    </lineage>
</organism>
<dbReference type="EMBL" id="CP041666">
    <property type="protein sequence ID" value="QDP39365.1"/>
    <property type="molecule type" value="Genomic_DNA"/>
</dbReference>
<name>A0A516KD79_9BACI</name>
<dbReference type="RefSeq" id="WP_143892115.1">
    <property type="nucleotide sequence ID" value="NZ_CP041666.1"/>
</dbReference>